<dbReference type="Gene3D" id="3.80.10.10">
    <property type="entry name" value="Ribonuclease Inhibitor"/>
    <property type="match status" value="1"/>
</dbReference>
<proteinExistence type="predicted"/>
<evidence type="ECO:0000313" key="2">
    <source>
        <dbReference type="Proteomes" id="UP000023152"/>
    </source>
</evidence>
<reference evidence="1 2" key="1">
    <citation type="journal article" date="2013" name="Curr. Biol.">
        <title>The Genome of the Foraminiferan Reticulomyxa filosa.</title>
        <authorList>
            <person name="Glockner G."/>
            <person name="Hulsmann N."/>
            <person name="Schleicher M."/>
            <person name="Noegel A.A."/>
            <person name="Eichinger L."/>
            <person name="Gallinger C."/>
            <person name="Pawlowski J."/>
            <person name="Sierra R."/>
            <person name="Euteneuer U."/>
            <person name="Pillet L."/>
            <person name="Moustafa A."/>
            <person name="Platzer M."/>
            <person name="Groth M."/>
            <person name="Szafranski K."/>
            <person name="Schliwa M."/>
        </authorList>
    </citation>
    <scope>NUCLEOTIDE SEQUENCE [LARGE SCALE GENOMIC DNA]</scope>
</reference>
<keyword evidence="2" id="KW-1185">Reference proteome</keyword>
<organism evidence="1 2">
    <name type="scientific">Reticulomyxa filosa</name>
    <dbReference type="NCBI Taxonomy" id="46433"/>
    <lineage>
        <taxon>Eukaryota</taxon>
        <taxon>Sar</taxon>
        <taxon>Rhizaria</taxon>
        <taxon>Retaria</taxon>
        <taxon>Foraminifera</taxon>
        <taxon>Monothalamids</taxon>
        <taxon>Reticulomyxidae</taxon>
        <taxon>Reticulomyxa</taxon>
    </lineage>
</organism>
<protein>
    <submittedName>
        <fullName evidence="1">Uncharacterized protein</fullName>
    </submittedName>
</protein>
<sequence length="192" mass="21959">MYPGGQLLAFGYLRESQEILNIDIPRDVATMTTEFIGLCLSWTNDTIDQCFKKDGDLNINSQQWMKMSTLDLRVIQDQILYRHSNAYDRFGLVFINEEQIPKSKSRRQQTNQKTIKNTGIPTKIATIVCECQFGMKGTRWLSGIIANANSLTHLTLSNNQLNDKCFEILVDALSQNTSKALLFCKKKNKQKK</sequence>
<evidence type="ECO:0000313" key="1">
    <source>
        <dbReference type="EMBL" id="ETO34729.1"/>
    </source>
</evidence>
<dbReference type="Proteomes" id="UP000023152">
    <property type="component" value="Unassembled WGS sequence"/>
</dbReference>
<gene>
    <name evidence="1" type="ORF">RFI_02363</name>
</gene>
<comment type="caution">
    <text evidence="1">The sequence shown here is derived from an EMBL/GenBank/DDBJ whole genome shotgun (WGS) entry which is preliminary data.</text>
</comment>
<accession>X6P9I4</accession>
<dbReference type="AlphaFoldDB" id="X6P9I4"/>
<dbReference type="SUPFAM" id="SSF52047">
    <property type="entry name" value="RNI-like"/>
    <property type="match status" value="1"/>
</dbReference>
<name>X6P9I4_RETFI</name>
<dbReference type="InterPro" id="IPR032675">
    <property type="entry name" value="LRR_dom_sf"/>
</dbReference>
<dbReference type="EMBL" id="ASPP01002332">
    <property type="protein sequence ID" value="ETO34729.1"/>
    <property type="molecule type" value="Genomic_DNA"/>
</dbReference>